<dbReference type="PANTHER" id="PTHR21505">
    <property type="entry name" value="MADF DOMAIN-CONTAINING PROTEIN-RELATED"/>
    <property type="match status" value="1"/>
</dbReference>
<dbReference type="InterPro" id="IPR006578">
    <property type="entry name" value="MADF-dom"/>
</dbReference>
<feature type="compositionally biased region" description="Polar residues" evidence="1">
    <location>
        <begin position="361"/>
        <end position="379"/>
    </location>
</feature>
<dbReference type="EMBL" id="OB792638">
    <property type="protein sequence ID" value="CAD7423031.1"/>
    <property type="molecule type" value="Genomic_DNA"/>
</dbReference>
<evidence type="ECO:0000259" key="2">
    <source>
        <dbReference type="PROSITE" id="PS51029"/>
    </source>
</evidence>
<dbReference type="Pfam" id="PF10545">
    <property type="entry name" value="MADF_DNA_bdg"/>
    <property type="match status" value="1"/>
</dbReference>
<feature type="region of interest" description="Disordered" evidence="1">
    <location>
        <begin position="218"/>
        <end position="265"/>
    </location>
</feature>
<feature type="domain" description="MADF" evidence="2">
    <location>
        <begin position="10"/>
        <end position="101"/>
    </location>
</feature>
<organism evidence="3">
    <name type="scientific">Timema monikensis</name>
    <dbReference type="NCBI Taxonomy" id="170555"/>
    <lineage>
        <taxon>Eukaryota</taxon>
        <taxon>Metazoa</taxon>
        <taxon>Ecdysozoa</taxon>
        <taxon>Arthropoda</taxon>
        <taxon>Hexapoda</taxon>
        <taxon>Insecta</taxon>
        <taxon>Pterygota</taxon>
        <taxon>Neoptera</taxon>
        <taxon>Polyneoptera</taxon>
        <taxon>Phasmatodea</taxon>
        <taxon>Timematodea</taxon>
        <taxon>Timematoidea</taxon>
        <taxon>Timematidae</taxon>
        <taxon>Timema</taxon>
    </lineage>
</organism>
<proteinExistence type="predicted"/>
<accession>A0A7R9DY57</accession>
<feature type="compositionally biased region" description="Low complexity" evidence="1">
    <location>
        <begin position="218"/>
        <end position="236"/>
    </location>
</feature>
<dbReference type="SMART" id="SM00595">
    <property type="entry name" value="MADF"/>
    <property type="match status" value="1"/>
</dbReference>
<feature type="compositionally biased region" description="Polar residues" evidence="1">
    <location>
        <begin position="254"/>
        <end position="265"/>
    </location>
</feature>
<evidence type="ECO:0000313" key="3">
    <source>
        <dbReference type="EMBL" id="CAD7423031.1"/>
    </source>
</evidence>
<protein>
    <recommendedName>
        <fullName evidence="2">MADF domain-containing protein</fullName>
    </recommendedName>
</protein>
<dbReference type="PANTHER" id="PTHR21505:SF15">
    <property type="entry name" value="RE18252P"/>
    <property type="match status" value="1"/>
</dbReference>
<sequence length="399" mass="44414">MEWSRAEVVRLITELYTRPSLWDVNCDSFKNRQKKRDDIKEIAGLFETSTIEIEKKLAILKIQYNREHLKVEKSKISGTGELYESKWFGFKRLSFLKSSSFKKLRALYGLGKNVDTRNQEVDTADLNQEANIDDYHVQTTLAEPGTSGERPIEEPFVSQMTDSYDSIMVPRRDELMVFGEYIANSLSNITDKYSLAVAKHKIHEILFDAEISQLRPSCLPPSKSSSPLPVPSQISVSPPPQPDTQDSLPPRPTNAPSVQTPPNNVSTFLILSKPAQSSRPSPTLFNHTAQGLRLHSVRNGGVSLTEIPVSQTSTKVSTTSTAQKMILPDAPSFRSQLLMKSGGGGKVPAPFRAPFIPIMVSSSTTSKPRSGHKPSSPTFVSVLDSETIKREYVDENEFE</sequence>
<dbReference type="AlphaFoldDB" id="A0A7R9DY57"/>
<feature type="region of interest" description="Disordered" evidence="1">
    <location>
        <begin position="361"/>
        <end position="381"/>
    </location>
</feature>
<name>A0A7R9DY57_9NEOP</name>
<reference evidence="3" key="1">
    <citation type="submission" date="2020-11" db="EMBL/GenBank/DDBJ databases">
        <authorList>
            <person name="Tran Van P."/>
        </authorList>
    </citation>
    <scope>NUCLEOTIDE SEQUENCE</scope>
</reference>
<dbReference type="PROSITE" id="PS51029">
    <property type="entry name" value="MADF"/>
    <property type="match status" value="1"/>
</dbReference>
<gene>
    <name evidence="3" type="ORF">TMSB3V08_LOCUS27</name>
</gene>
<evidence type="ECO:0000256" key="1">
    <source>
        <dbReference type="SAM" id="MobiDB-lite"/>
    </source>
</evidence>